<dbReference type="InterPro" id="IPR029675">
    <property type="entry name" value="PGAP4"/>
</dbReference>
<dbReference type="AlphaFoldDB" id="A0A165HRI2"/>
<keyword evidence="4" id="KW-1185">Reference proteome</keyword>
<dbReference type="Proteomes" id="UP000076632">
    <property type="component" value="Unassembled WGS sequence"/>
</dbReference>
<keyword evidence="1" id="KW-1133">Transmembrane helix</keyword>
<accession>A0A165HRI2</accession>
<dbReference type="GO" id="GO:0016757">
    <property type="term" value="F:glycosyltransferase activity"/>
    <property type="evidence" value="ECO:0007669"/>
    <property type="project" value="InterPro"/>
</dbReference>
<evidence type="ECO:0000313" key="3">
    <source>
        <dbReference type="EMBL" id="KZF23863.1"/>
    </source>
</evidence>
<evidence type="ECO:0000256" key="1">
    <source>
        <dbReference type="SAM" id="Phobius"/>
    </source>
</evidence>
<feature type="transmembrane region" description="Helical" evidence="1">
    <location>
        <begin position="251"/>
        <end position="270"/>
    </location>
</feature>
<dbReference type="InParanoid" id="A0A165HRI2"/>
<dbReference type="GeneID" id="28900172"/>
<reference evidence="3 4" key="1">
    <citation type="journal article" date="2016" name="Fungal Biol.">
        <title>The genome of Xylona heveae provides a window into fungal endophytism.</title>
        <authorList>
            <person name="Gazis R."/>
            <person name="Kuo A."/>
            <person name="Riley R."/>
            <person name="LaButti K."/>
            <person name="Lipzen A."/>
            <person name="Lin J."/>
            <person name="Amirebrahimi M."/>
            <person name="Hesse C.N."/>
            <person name="Spatafora J.W."/>
            <person name="Henrissat B."/>
            <person name="Hainaut M."/>
            <person name="Grigoriev I.V."/>
            <person name="Hibbett D.S."/>
        </authorList>
    </citation>
    <scope>NUCLEOTIDE SEQUENCE [LARGE SCALE GENOMIC DNA]</scope>
    <source>
        <strain evidence="3 4">TC161</strain>
    </source>
</reference>
<dbReference type="OrthoDB" id="2016523at2759"/>
<dbReference type="OMA" id="NNEIRWA"/>
<keyword evidence="3" id="KW-0808">Transferase</keyword>
<dbReference type="GO" id="GO:0000139">
    <property type="term" value="C:Golgi membrane"/>
    <property type="evidence" value="ECO:0007669"/>
    <property type="project" value="InterPro"/>
</dbReference>
<feature type="transmembrane region" description="Helical" evidence="1">
    <location>
        <begin position="282"/>
        <end position="306"/>
    </location>
</feature>
<keyword evidence="1" id="KW-0812">Transmembrane</keyword>
<dbReference type="PANTHER" id="PTHR31410:SF1">
    <property type="entry name" value="POST-GPI ATTACHMENT TO PROTEINS FACTOR 4"/>
    <property type="match status" value="1"/>
</dbReference>
<evidence type="ECO:0000256" key="2">
    <source>
        <dbReference type="SAM" id="SignalP"/>
    </source>
</evidence>
<proteinExistence type="predicted"/>
<feature type="chain" id="PRO_5007858815" evidence="2">
    <location>
        <begin position="22"/>
        <end position="426"/>
    </location>
</feature>
<evidence type="ECO:0000313" key="4">
    <source>
        <dbReference type="Proteomes" id="UP000076632"/>
    </source>
</evidence>
<dbReference type="GO" id="GO:0006506">
    <property type="term" value="P:GPI anchor biosynthetic process"/>
    <property type="evidence" value="ECO:0007669"/>
    <property type="project" value="InterPro"/>
</dbReference>
<organism evidence="3 4">
    <name type="scientific">Xylona heveae (strain CBS 132557 / TC161)</name>
    <dbReference type="NCBI Taxonomy" id="1328760"/>
    <lineage>
        <taxon>Eukaryota</taxon>
        <taxon>Fungi</taxon>
        <taxon>Dikarya</taxon>
        <taxon>Ascomycota</taxon>
        <taxon>Pezizomycotina</taxon>
        <taxon>Xylonomycetes</taxon>
        <taxon>Xylonales</taxon>
        <taxon>Xylonaceae</taxon>
        <taxon>Xylona</taxon>
    </lineage>
</organism>
<feature type="signal peptide" evidence="2">
    <location>
        <begin position="1"/>
        <end position="21"/>
    </location>
</feature>
<dbReference type="CDD" id="cd22189">
    <property type="entry name" value="PGAP4-like_fungal"/>
    <property type="match status" value="1"/>
</dbReference>
<name>A0A165HRI2_XYLHT</name>
<dbReference type="RefSeq" id="XP_018189418.1">
    <property type="nucleotide sequence ID" value="XM_018335035.1"/>
</dbReference>
<dbReference type="EMBL" id="KV407457">
    <property type="protein sequence ID" value="KZF23863.1"/>
    <property type="molecule type" value="Genomic_DNA"/>
</dbReference>
<gene>
    <name evidence="3" type="ORF">L228DRAFT_267823</name>
</gene>
<protein>
    <submittedName>
        <fullName evidence="3">Glycosyltransferase family 54 protein</fullName>
    </submittedName>
</protein>
<sequence length="426" mass="48240">MATRSNPTYVFLVFLFLYLLAVQFARIHCKGDPTSWFFDPAEGYRPDYSSLRTEQANAFIDRLPLKPAGSGKPSSKATNDTAQTLSLCVGISSVPRKGVEYLRPLLGSLLGDLTEEERAQIYLVVLIAQTNPHAHPAYSESWLGTLVDQVLLYDLDADQMTHLKKLEEEKGSMREKGLFDYRYLMNACHSVGAPYVAMLEDDTLALDGWFHRTKEALKVAEEKTWAKGAEKWLYLRLFYTEKFHGWNSEEWPIYLFCSIVLVTVLGAVLVSARQYLSFTRQLLGNETIVLLCGISTPLCIVLFFAAGRVTMLPLPAGVNEMPAYGCCSQALVYPQTRVPELLAWYESKKLGLVDTITEEFADRQNEIRWALTPSVMQHVGIKSSKETADEQKAEDDTIPIQTLWSFAFERNDPQYLRIERQNGPDF</sequence>
<keyword evidence="2" id="KW-0732">Signal</keyword>
<dbReference type="PANTHER" id="PTHR31410">
    <property type="entry name" value="TRANSMEMBRANE PROTEIN 246"/>
    <property type="match status" value="1"/>
</dbReference>
<keyword evidence="1" id="KW-0472">Membrane</keyword>